<dbReference type="Proteomes" id="UP000266723">
    <property type="component" value="Unassembled WGS sequence"/>
</dbReference>
<proteinExistence type="predicted"/>
<organism evidence="2 3">
    <name type="scientific">Brassica cretica</name>
    <name type="common">Mustard</name>
    <dbReference type="NCBI Taxonomy" id="69181"/>
    <lineage>
        <taxon>Eukaryota</taxon>
        <taxon>Viridiplantae</taxon>
        <taxon>Streptophyta</taxon>
        <taxon>Embryophyta</taxon>
        <taxon>Tracheophyta</taxon>
        <taxon>Spermatophyta</taxon>
        <taxon>Magnoliopsida</taxon>
        <taxon>eudicotyledons</taxon>
        <taxon>Gunneridae</taxon>
        <taxon>Pentapetalae</taxon>
        <taxon>rosids</taxon>
        <taxon>malvids</taxon>
        <taxon>Brassicales</taxon>
        <taxon>Brassicaceae</taxon>
        <taxon>Brassiceae</taxon>
        <taxon>Brassica</taxon>
    </lineage>
</organism>
<evidence type="ECO:0000313" key="3">
    <source>
        <dbReference type="Proteomes" id="UP000266723"/>
    </source>
</evidence>
<feature type="compositionally biased region" description="Polar residues" evidence="1">
    <location>
        <begin position="10"/>
        <end position="22"/>
    </location>
</feature>
<accession>A0ABQ7C4D5</accession>
<keyword evidence="3" id="KW-1185">Reference proteome</keyword>
<feature type="region of interest" description="Disordered" evidence="1">
    <location>
        <begin position="1"/>
        <end position="22"/>
    </location>
</feature>
<sequence>MPPHPLAIPQYSSNPYASLPPRTSTVQTFEYNQGRVGTTEVQQQNGQAIDPQSGTRMTSYPPLTLMQSGYSRPFYGNNPMHQGGDEQAERVAGSSVTQFTLHSSTASLSLFSLMKSMFMAYIKLMILSVPWEDSEEEVMLRYHRSRSRACSCSIVNC</sequence>
<evidence type="ECO:0000313" key="2">
    <source>
        <dbReference type="EMBL" id="KAF3547011.1"/>
    </source>
</evidence>
<comment type="caution">
    <text evidence="2">The sequence shown here is derived from an EMBL/GenBank/DDBJ whole genome shotgun (WGS) entry which is preliminary data.</text>
</comment>
<dbReference type="EMBL" id="QGKV02000832">
    <property type="protein sequence ID" value="KAF3547011.1"/>
    <property type="molecule type" value="Genomic_DNA"/>
</dbReference>
<gene>
    <name evidence="2" type="ORF">DY000_02003668</name>
</gene>
<dbReference type="PANTHER" id="PTHR23185:SF0">
    <property type="entry name" value="PROTEIN VIRILIZER HOMOLOG"/>
    <property type="match status" value="1"/>
</dbReference>
<dbReference type="InterPro" id="IPR026736">
    <property type="entry name" value="Virilizer"/>
</dbReference>
<name>A0ABQ7C4D5_BRACR</name>
<protein>
    <submittedName>
        <fullName evidence="2">Uncharacterized protein</fullName>
    </submittedName>
</protein>
<evidence type="ECO:0000256" key="1">
    <source>
        <dbReference type="SAM" id="MobiDB-lite"/>
    </source>
</evidence>
<reference evidence="2 3" key="1">
    <citation type="journal article" date="2020" name="BMC Genomics">
        <title>Intraspecific diversification of the crop wild relative Brassica cretica Lam. using demographic model selection.</title>
        <authorList>
            <person name="Kioukis A."/>
            <person name="Michalopoulou V.A."/>
            <person name="Briers L."/>
            <person name="Pirintsos S."/>
            <person name="Studholme D.J."/>
            <person name="Pavlidis P."/>
            <person name="Sarris P.F."/>
        </authorList>
    </citation>
    <scope>NUCLEOTIDE SEQUENCE [LARGE SCALE GENOMIC DNA]</scope>
    <source>
        <strain evidence="3">cv. PFS-1207/04</strain>
    </source>
</reference>
<dbReference type="PANTHER" id="PTHR23185">
    <property type="entry name" value="PROTEIN VIRILIZER HOMOLOG"/>
    <property type="match status" value="1"/>
</dbReference>